<dbReference type="AlphaFoldDB" id="K2PQA3"/>
<sequence length="70" mass="7703">MMAIWGLTTFVIGLSIHYHVNITPLIAILILCVGAIATARMYLKCHCASEIIIGSLIGIVPQFILFGFWL</sequence>
<evidence type="ECO:0000313" key="2">
    <source>
        <dbReference type="EMBL" id="EKF54720.1"/>
    </source>
</evidence>
<keyword evidence="1" id="KW-1133">Transmembrane helix</keyword>
<dbReference type="EMBL" id="AMSG01000016">
    <property type="protein sequence ID" value="EKF54720.1"/>
    <property type="molecule type" value="Genomic_DNA"/>
</dbReference>
<evidence type="ECO:0000256" key="1">
    <source>
        <dbReference type="SAM" id="Phobius"/>
    </source>
</evidence>
<dbReference type="STRING" id="555500.I215_11050"/>
<proteinExistence type="predicted"/>
<protein>
    <submittedName>
        <fullName evidence="2">Transmembrane protein</fullName>
    </submittedName>
</protein>
<keyword evidence="1 2" id="KW-0812">Transmembrane</keyword>
<comment type="caution">
    <text evidence="2">The sequence shown here is derived from an EMBL/GenBank/DDBJ whole genome shotgun (WGS) entry which is preliminary data.</text>
</comment>
<accession>K2PQA3</accession>
<name>K2PQA3_9FLAO</name>
<gene>
    <name evidence="2" type="ORF">I215_11050</name>
</gene>
<organism evidence="2 3">
    <name type="scientific">Galbibacter marinus</name>
    <dbReference type="NCBI Taxonomy" id="555500"/>
    <lineage>
        <taxon>Bacteria</taxon>
        <taxon>Pseudomonadati</taxon>
        <taxon>Bacteroidota</taxon>
        <taxon>Flavobacteriia</taxon>
        <taxon>Flavobacteriales</taxon>
        <taxon>Flavobacteriaceae</taxon>
        <taxon>Galbibacter</taxon>
    </lineage>
</organism>
<reference evidence="2 3" key="1">
    <citation type="journal article" date="2012" name="J. Bacteriol.">
        <title>Genome Sequence of Galbibacter marinum Type Strain ck-I2-15.</title>
        <authorList>
            <person name="Lai Q."/>
            <person name="Li C."/>
            <person name="Shao Z."/>
        </authorList>
    </citation>
    <scope>NUCLEOTIDE SEQUENCE [LARGE SCALE GENOMIC DNA]</scope>
    <source>
        <strain evidence="3">ck-I2-15</strain>
    </source>
</reference>
<feature type="transmembrane region" description="Helical" evidence="1">
    <location>
        <begin position="50"/>
        <end position="69"/>
    </location>
</feature>
<evidence type="ECO:0000313" key="3">
    <source>
        <dbReference type="Proteomes" id="UP000007364"/>
    </source>
</evidence>
<keyword evidence="3" id="KW-1185">Reference proteome</keyword>
<keyword evidence="1" id="KW-0472">Membrane</keyword>
<feature type="transmembrane region" description="Helical" evidence="1">
    <location>
        <begin position="25"/>
        <end position="43"/>
    </location>
</feature>
<dbReference type="Proteomes" id="UP000007364">
    <property type="component" value="Unassembled WGS sequence"/>
</dbReference>